<sequence length="110" mass="12219">MISSAFVSRWLSQMAPGMGQLSSKCSRCWRGVSGSDRASTVLLRFETSRFWGSGISLPFSSRRSLATDMTKVLWPIVTFPTALIIRLIGSGTEITMVDVRFGLVRTKLDR</sequence>
<dbReference type="EMBL" id="HBUE01074458">
    <property type="protein sequence ID" value="CAG6474326.1"/>
    <property type="molecule type" value="Transcribed_RNA"/>
</dbReference>
<dbReference type="AlphaFoldDB" id="A0A8D8FK46"/>
<reference evidence="1" key="1">
    <citation type="submission" date="2021-05" db="EMBL/GenBank/DDBJ databases">
        <authorList>
            <person name="Alioto T."/>
            <person name="Alioto T."/>
            <person name="Gomez Garrido J."/>
        </authorList>
    </citation>
    <scope>NUCLEOTIDE SEQUENCE</scope>
</reference>
<name>A0A8D8FK46_CULPI</name>
<dbReference type="EMBL" id="HBUE01172056">
    <property type="protein sequence ID" value="CAG6515611.1"/>
    <property type="molecule type" value="Transcribed_RNA"/>
</dbReference>
<dbReference type="EMBL" id="HBUE01277510">
    <property type="protein sequence ID" value="CAG6567110.1"/>
    <property type="molecule type" value="Transcribed_RNA"/>
</dbReference>
<evidence type="ECO:0000313" key="1">
    <source>
        <dbReference type="EMBL" id="CAG6474326.1"/>
    </source>
</evidence>
<accession>A0A8D8FK46</accession>
<organism evidence="1">
    <name type="scientific">Culex pipiens</name>
    <name type="common">House mosquito</name>
    <dbReference type="NCBI Taxonomy" id="7175"/>
    <lineage>
        <taxon>Eukaryota</taxon>
        <taxon>Metazoa</taxon>
        <taxon>Ecdysozoa</taxon>
        <taxon>Arthropoda</taxon>
        <taxon>Hexapoda</taxon>
        <taxon>Insecta</taxon>
        <taxon>Pterygota</taxon>
        <taxon>Neoptera</taxon>
        <taxon>Endopterygota</taxon>
        <taxon>Diptera</taxon>
        <taxon>Nematocera</taxon>
        <taxon>Culicoidea</taxon>
        <taxon>Culicidae</taxon>
        <taxon>Culicinae</taxon>
        <taxon>Culicini</taxon>
        <taxon>Culex</taxon>
        <taxon>Culex</taxon>
    </lineage>
</organism>
<proteinExistence type="predicted"/>
<protein>
    <submittedName>
        <fullName evidence="1">(northern house mosquito) hypothetical protein</fullName>
    </submittedName>
</protein>